<evidence type="ECO:0000313" key="2">
    <source>
        <dbReference type="Proteomes" id="UP000199199"/>
    </source>
</evidence>
<keyword evidence="2" id="KW-1185">Reference proteome</keyword>
<gene>
    <name evidence="1" type="ORF">SAMN04488556_3672</name>
</gene>
<sequence>MLALAASALGIGSVYGSEAFSGSTARRSLGIGVSDDSRSLLAIEPQDPVVGGGDRTKLFQLTNNFAGALDDISVEVENPNAVELDFHAFTTPEPLEPGESGAIRASISAGSSVTETVGIIIRASGDGESVVARRDLTISYESESNSGVSARVDDLTSIDTDDPVFYVSYDTHGSAGSVRITASDQNTHGASDTETVIGERGGTLLQPGWNAGATFDITIEAVDDGTVTEDRTLVTIADTQNPSGNDDLGLAESASLKTASIADSSSPTRDAVHFDFSYAVTPSGSFSEVGLYTLNTSGTGGVADRTRDHRSGDSISVSTNYGANTPYKLALLVFDGDGVVVDSHITTDVADGVPQNGPIGG</sequence>
<proteinExistence type="predicted"/>
<accession>A0A1I6UA27</accession>
<dbReference type="Proteomes" id="UP000199199">
    <property type="component" value="Unassembled WGS sequence"/>
</dbReference>
<dbReference type="AlphaFoldDB" id="A0A1I6UA27"/>
<organism evidence="1 2">
    <name type="scientific">Halostagnicola kamekurae</name>
    <dbReference type="NCBI Taxonomy" id="619731"/>
    <lineage>
        <taxon>Archaea</taxon>
        <taxon>Methanobacteriati</taxon>
        <taxon>Methanobacteriota</taxon>
        <taxon>Stenosarchaea group</taxon>
        <taxon>Halobacteria</taxon>
        <taxon>Halobacteriales</taxon>
        <taxon>Natrialbaceae</taxon>
        <taxon>Halostagnicola</taxon>
    </lineage>
</organism>
<protein>
    <submittedName>
        <fullName evidence="1">Uncharacterized protein</fullName>
    </submittedName>
</protein>
<reference evidence="2" key="1">
    <citation type="submission" date="2016-10" db="EMBL/GenBank/DDBJ databases">
        <authorList>
            <person name="Varghese N."/>
            <person name="Submissions S."/>
        </authorList>
    </citation>
    <scope>NUCLEOTIDE SEQUENCE [LARGE SCALE GENOMIC DNA]</scope>
    <source>
        <strain evidence="2">DSM 22427</strain>
    </source>
</reference>
<dbReference type="EMBL" id="FOZS01000004">
    <property type="protein sequence ID" value="SFS98271.1"/>
    <property type="molecule type" value="Genomic_DNA"/>
</dbReference>
<name>A0A1I6UA27_9EURY</name>
<evidence type="ECO:0000313" key="1">
    <source>
        <dbReference type="EMBL" id="SFS98271.1"/>
    </source>
</evidence>